<dbReference type="GO" id="GO:0022857">
    <property type="term" value="F:transmembrane transporter activity"/>
    <property type="evidence" value="ECO:0007669"/>
    <property type="project" value="InterPro"/>
</dbReference>
<dbReference type="SUPFAM" id="SSF103473">
    <property type="entry name" value="MFS general substrate transporter"/>
    <property type="match status" value="1"/>
</dbReference>
<dbReference type="Gene3D" id="1.20.1250.20">
    <property type="entry name" value="MFS general substrate transporter like domains"/>
    <property type="match status" value="1"/>
</dbReference>
<feature type="transmembrane region" description="Helical" evidence="6">
    <location>
        <begin position="159"/>
        <end position="179"/>
    </location>
</feature>
<dbReference type="RefSeq" id="WP_185273804.1">
    <property type="nucleotide sequence ID" value="NZ_CP055156.1"/>
</dbReference>
<accession>A0A7G7G774</accession>
<evidence type="ECO:0000256" key="6">
    <source>
        <dbReference type="SAM" id="Phobius"/>
    </source>
</evidence>
<evidence type="ECO:0000313" key="9">
    <source>
        <dbReference type="Proteomes" id="UP000515237"/>
    </source>
</evidence>
<evidence type="ECO:0000256" key="3">
    <source>
        <dbReference type="ARBA" id="ARBA00022692"/>
    </source>
</evidence>
<feature type="transmembrane region" description="Helical" evidence="6">
    <location>
        <begin position="30"/>
        <end position="49"/>
    </location>
</feature>
<keyword evidence="4 6" id="KW-1133">Transmembrane helix</keyword>
<keyword evidence="2" id="KW-1003">Cell membrane</keyword>
<evidence type="ECO:0000256" key="5">
    <source>
        <dbReference type="ARBA" id="ARBA00023136"/>
    </source>
</evidence>
<evidence type="ECO:0000259" key="7">
    <source>
        <dbReference type="PROSITE" id="PS50850"/>
    </source>
</evidence>
<feature type="transmembrane region" description="Helical" evidence="6">
    <location>
        <begin position="391"/>
        <end position="411"/>
    </location>
</feature>
<feature type="domain" description="Major facilitator superfamily (MFS) profile" evidence="7">
    <location>
        <begin position="31"/>
        <end position="415"/>
    </location>
</feature>
<evidence type="ECO:0000256" key="2">
    <source>
        <dbReference type="ARBA" id="ARBA00022475"/>
    </source>
</evidence>
<dbReference type="AlphaFoldDB" id="A0A7G7G774"/>
<organism evidence="8 9">
    <name type="scientific">Adhaeribacter swui</name>
    <dbReference type="NCBI Taxonomy" id="2086471"/>
    <lineage>
        <taxon>Bacteria</taxon>
        <taxon>Pseudomonadati</taxon>
        <taxon>Bacteroidota</taxon>
        <taxon>Cytophagia</taxon>
        <taxon>Cytophagales</taxon>
        <taxon>Hymenobacteraceae</taxon>
        <taxon>Adhaeribacter</taxon>
    </lineage>
</organism>
<name>A0A7G7G774_9BACT</name>
<evidence type="ECO:0000256" key="1">
    <source>
        <dbReference type="ARBA" id="ARBA00004651"/>
    </source>
</evidence>
<dbReference type="InterPro" id="IPR020846">
    <property type="entry name" value="MFS_dom"/>
</dbReference>
<evidence type="ECO:0000313" key="8">
    <source>
        <dbReference type="EMBL" id="QNF33008.1"/>
    </source>
</evidence>
<dbReference type="InterPro" id="IPR050189">
    <property type="entry name" value="MFS_Efflux_Transporters"/>
</dbReference>
<feature type="transmembrane region" description="Helical" evidence="6">
    <location>
        <begin position="233"/>
        <end position="258"/>
    </location>
</feature>
<reference evidence="8 9" key="1">
    <citation type="journal article" date="2018" name="Int. J. Syst. Evol. Microbiol.">
        <title>Adhaeribacter swui sp. nov., isolated from wet mud.</title>
        <authorList>
            <person name="Kim D.U."/>
            <person name="Kim K.W."/>
            <person name="Kang M.S."/>
            <person name="Kim J.Y."/>
            <person name="Jang J.H."/>
            <person name="Kim M.K."/>
        </authorList>
    </citation>
    <scope>NUCLEOTIDE SEQUENCE [LARGE SCALE GENOMIC DNA]</scope>
    <source>
        <strain evidence="8 9">KCTC 52873</strain>
    </source>
</reference>
<dbReference type="Proteomes" id="UP000515237">
    <property type="component" value="Chromosome"/>
</dbReference>
<feature type="transmembrane region" description="Helical" evidence="6">
    <location>
        <begin position="122"/>
        <end position="147"/>
    </location>
</feature>
<feature type="transmembrane region" description="Helical" evidence="6">
    <location>
        <begin position="323"/>
        <end position="348"/>
    </location>
</feature>
<evidence type="ECO:0000256" key="4">
    <source>
        <dbReference type="ARBA" id="ARBA00022989"/>
    </source>
</evidence>
<feature type="transmembrane region" description="Helical" evidence="6">
    <location>
        <begin position="69"/>
        <end position="89"/>
    </location>
</feature>
<proteinExistence type="predicted"/>
<dbReference type="CDD" id="cd17324">
    <property type="entry name" value="MFS_NepI_like"/>
    <property type="match status" value="1"/>
</dbReference>
<comment type="subcellular location">
    <subcellularLocation>
        <location evidence="1">Cell membrane</location>
        <topology evidence="1">Multi-pass membrane protein</topology>
    </subcellularLocation>
</comment>
<dbReference type="InterPro" id="IPR036259">
    <property type="entry name" value="MFS_trans_sf"/>
</dbReference>
<dbReference type="PANTHER" id="PTHR43124:SF3">
    <property type="entry name" value="CHLORAMPHENICOL EFFLUX PUMP RV0191"/>
    <property type="match status" value="1"/>
</dbReference>
<gene>
    <name evidence="8" type="ORF">HUW51_09770</name>
</gene>
<dbReference type="PROSITE" id="PS50850">
    <property type="entry name" value="MFS"/>
    <property type="match status" value="1"/>
</dbReference>
<dbReference type="KEGG" id="aswu:HUW51_09770"/>
<sequence length="418" mass="45090">MPETNAPETYALTPDNPDSIVPKSVIREGWLLFILAAVQFTHIIDFVIMMPLGPQLMRVFAIGPKQFGLLVSAYTFAAATSGFISTFFIDKFDRKNALLALYVGFIIGTFCCAIAPNYQFLMLARVLAGAFGGVIGALVFSIIGDVVPEHRRGSATGKVMAAFSAASIIGIPVGLYLASLSSWHAPFFGLAGLSVLVLFIAIKFLPTMRGHLTNAVKTKPVQLVLDILTNRNLLWALTLMVVLTLAGFTVVPFISPYMVGNIGFAETELAFIYLCGGLASVVTSQLAGKLADKYGKQRMFIYTALFSIIPIILVTNMPRVPHYIALIITTSFFIGFGARFVPAVSLLTSSVEKRLRGSFMSFQSSVQQLASGLSAFISGLIIQKTPTGEILHFNTVGIIACIATVACMFIITRLKVVS</sequence>
<dbReference type="EMBL" id="CP055156">
    <property type="protein sequence ID" value="QNF33008.1"/>
    <property type="molecule type" value="Genomic_DNA"/>
</dbReference>
<dbReference type="PANTHER" id="PTHR43124">
    <property type="entry name" value="PURINE EFFLUX PUMP PBUE"/>
    <property type="match status" value="1"/>
</dbReference>
<dbReference type="Pfam" id="PF07690">
    <property type="entry name" value="MFS_1"/>
    <property type="match status" value="1"/>
</dbReference>
<feature type="transmembrane region" description="Helical" evidence="6">
    <location>
        <begin position="96"/>
        <end position="116"/>
    </location>
</feature>
<feature type="transmembrane region" description="Helical" evidence="6">
    <location>
        <begin position="299"/>
        <end position="317"/>
    </location>
</feature>
<protein>
    <submittedName>
        <fullName evidence="8">MFS transporter</fullName>
    </submittedName>
</protein>
<keyword evidence="5 6" id="KW-0472">Membrane</keyword>
<dbReference type="GO" id="GO:0005886">
    <property type="term" value="C:plasma membrane"/>
    <property type="evidence" value="ECO:0007669"/>
    <property type="project" value="UniProtKB-SubCell"/>
</dbReference>
<feature type="transmembrane region" description="Helical" evidence="6">
    <location>
        <begin position="185"/>
        <end position="205"/>
    </location>
</feature>
<feature type="transmembrane region" description="Helical" evidence="6">
    <location>
        <begin position="270"/>
        <end position="287"/>
    </location>
</feature>
<keyword evidence="9" id="KW-1185">Reference proteome</keyword>
<dbReference type="InterPro" id="IPR011701">
    <property type="entry name" value="MFS"/>
</dbReference>
<keyword evidence="3 6" id="KW-0812">Transmembrane</keyword>